<dbReference type="PANTHER" id="PTHR38033">
    <property type="entry name" value="MEMBRANE PROTEIN-RELATED"/>
    <property type="match status" value="1"/>
</dbReference>
<dbReference type="InterPro" id="IPR017732">
    <property type="entry name" value="T4/T6SS_DotU"/>
</dbReference>
<proteinExistence type="predicted"/>
<dbReference type="NCBIfam" id="NF038239">
    <property type="entry name" value="T6SS_TssL_short"/>
    <property type="match status" value="1"/>
</dbReference>
<name>A0AAU7QAR4_9GAMM</name>
<evidence type="ECO:0000259" key="2">
    <source>
        <dbReference type="Pfam" id="PF09850"/>
    </source>
</evidence>
<dbReference type="InterPro" id="IPR038522">
    <property type="entry name" value="T4/T6SS_DotU_sf"/>
</dbReference>
<accession>A0AAU7QAR4</accession>
<dbReference type="PANTHER" id="PTHR38033:SF1">
    <property type="entry name" value="DOTU FAMILY TYPE IV_VI SECRETION SYSTEM PROTEIN"/>
    <property type="match status" value="1"/>
</dbReference>
<feature type="transmembrane region" description="Helical" evidence="1">
    <location>
        <begin position="146"/>
        <end position="164"/>
    </location>
</feature>
<dbReference type="AlphaFoldDB" id="A0AAU7QAR4"/>
<gene>
    <name evidence="3" type="primary">tssL</name>
    <name evidence="3" type="ORF">ABK905_00890</name>
</gene>
<dbReference type="Gene3D" id="1.25.40.590">
    <property type="entry name" value="Type IV / VI secretion system, DotU"/>
    <property type="match status" value="1"/>
</dbReference>
<protein>
    <submittedName>
        <fullName evidence="3">Type VI secretion system protein TssL, short form</fullName>
    </submittedName>
</protein>
<dbReference type="Pfam" id="PF09850">
    <property type="entry name" value="DotU"/>
    <property type="match status" value="1"/>
</dbReference>
<evidence type="ECO:0000313" key="3">
    <source>
        <dbReference type="EMBL" id="XBS69956.1"/>
    </source>
</evidence>
<dbReference type="EMBL" id="CP157947">
    <property type="protein sequence ID" value="XBS69956.1"/>
    <property type="molecule type" value="Genomic_DNA"/>
</dbReference>
<organism evidence="3">
    <name type="scientific">Acerihabitans sp. KWT182</name>
    <dbReference type="NCBI Taxonomy" id="3157919"/>
    <lineage>
        <taxon>Bacteria</taxon>
        <taxon>Pseudomonadati</taxon>
        <taxon>Pseudomonadota</taxon>
        <taxon>Gammaproteobacteria</taxon>
        <taxon>Enterobacterales</taxon>
        <taxon>Pectobacteriaceae</taxon>
        <taxon>Acerihabitans</taxon>
    </lineage>
</organism>
<sequence>MRRQLLLAEYPDESIDHITYAQCALLDETVLGRSFVQDIPDDGHQIWLAKPLQAHFFNNLQAGENLYVRIRTVLNQPAADEAVLTCFHRILALGFQGRYRNQEQGPRDQLISILETKVPAITTTQESLLLRPDAERRYNFFGRRALGFWGVIAILAVAGLWWGLHYSLHRLLAELLPGPR</sequence>
<keyword evidence="1" id="KW-1133">Transmembrane helix</keyword>
<feature type="domain" description="Type IV / VI secretion system DotU" evidence="2">
    <location>
        <begin position="2"/>
        <end position="166"/>
    </location>
</feature>
<dbReference type="NCBIfam" id="TIGR03349">
    <property type="entry name" value="IV_VI_DotU"/>
    <property type="match status" value="1"/>
</dbReference>
<keyword evidence="1" id="KW-0812">Transmembrane</keyword>
<reference evidence="3" key="1">
    <citation type="submission" date="2024-06" db="EMBL/GenBank/DDBJ databases">
        <authorList>
            <person name="Coelho C."/>
            <person name="Bento M."/>
            <person name="Garcia E."/>
            <person name="Camelo A."/>
            <person name="Brandao I."/>
            <person name="Espirito Santo C."/>
            <person name="Trovao J."/>
            <person name="Verissimo A."/>
            <person name="Costa J."/>
            <person name="Tiago I."/>
        </authorList>
    </citation>
    <scope>NUCLEOTIDE SEQUENCE</scope>
    <source>
        <strain evidence="3">KWT182</strain>
    </source>
</reference>
<keyword evidence="1" id="KW-0472">Membrane</keyword>
<evidence type="ECO:0000256" key="1">
    <source>
        <dbReference type="SAM" id="Phobius"/>
    </source>
</evidence>